<dbReference type="Gene3D" id="2.60.120.330">
    <property type="entry name" value="B-lactam Antibiotic, Isopenicillin N Synthase, Chain"/>
    <property type="match status" value="1"/>
</dbReference>
<keyword evidence="1" id="KW-0479">Metal-binding</keyword>
<keyword evidence="1" id="KW-0408">Iron</keyword>
<protein>
    <recommendedName>
        <fullName evidence="3">Fe2OG dioxygenase domain-containing protein</fullName>
    </recommendedName>
</protein>
<keyword evidence="1" id="KW-0560">Oxidoreductase</keyword>
<comment type="caution">
    <text evidence="4">The sequence shown here is derived from an EMBL/GenBank/DDBJ whole genome shotgun (WGS) entry which is preliminary data.</text>
</comment>
<dbReference type="AlphaFoldDB" id="A0A9P6KJ82"/>
<dbReference type="InterPro" id="IPR005123">
    <property type="entry name" value="Oxoglu/Fe-dep_dioxygenase_dom"/>
</dbReference>
<evidence type="ECO:0000256" key="1">
    <source>
        <dbReference type="RuleBase" id="RU003682"/>
    </source>
</evidence>
<evidence type="ECO:0000256" key="2">
    <source>
        <dbReference type="SAM" id="MobiDB-lite"/>
    </source>
</evidence>
<dbReference type="OrthoDB" id="406156at2759"/>
<dbReference type="SUPFAM" id="SSF51197">
    <property type="entry name" value="Clavaminate synthase-like"/>
    <property type="match status" value="1"/>
</dbReference>
<evidence type="ECO:0000259" key="3">
    <source>
        <dbReference type="PROSITE" id="PS51471"/>
    </source>
</evidence>
<dbReference type="InterPro" id="IPR026992">
    <property type="entry name" value="DIOX_N"/>
</dbReference>
<dbReference type="InterPro" id="IPR044861">
    <property type="entry name" value="IPNS-like_FE2OG_OXY"/>
</dbReference>
<feature type="domain" description="Fe2OG dioxygenase" evidence="3">
    <location>
        <begin position="195"/>
        <end position="303"/>
    </location>
</feature>
<accession>A0A9P6KJ82</accession>
<evidence type="ECO:0000313" key="5">
    <source>
        <dbReference type="Proteomes" id="UP000780801"/>
    </source>
</evidence>
<feature type="region of interest" description="Disordered" evidence="2">
    <location>
        <begin position="1"/>
        <end position="23"/>
    </location>
</feature>
<dbReference type="Pfam" id="PF14226">
    <property type="entry name" value="DIOX_N"/>
    <property type="match status" value="1"/>
</dbReference>
<dbReference type="GO" id="GO:0016491">
    <property type="term" value="F:oxidoreductase activity"/>
    <property type="evidence" value="ECO:0007669"/>
    <property type="project" value="UniProtKB-KW"/>
</dbReference>
<dbReference type="Proteomes" id="UP000780801">
    <property type="component" value="Unassembled WGS sequence"/>
</dbReference>
<name>A0A9P6KJ82_9FUNG</name>
<comment type="similarity">
    <text evidence="1">Belongs to the iron/ascorbate-dependent oxidoreductase family.</text>
</comment>
<dbReference type="InterPro" id="IPR027443">
    <property type="entry name" value="IPNS-like_sf"/>
</dbReference>
<keyword evidence="5" id="KW-1185">Reference proteome</keyword>
<proteinExistence type="inferred from homology"/>
<organism evidence="4 5">
    <name type="scientific">Lunasporangiospora selenospora</name>
    <dbReference type="NCBI Taxonomy" id="979761"/>
    <lineage>
        <taxon>Eukaryota</taxon>
        <taxon>Fungi</taxon>
        <taxon>Fungi incertae sedis</taxon>
        <taxon>Mucoromycota</taxon>
        <taxon>Mortierellomycotina</taxon>
        <taxon>Mortierellomycetes</taxon>
        <taxon>Mortierellales</taxon>
        <taxon>Mortierellaceae</taxon>
        <taxon>Lunasporangiospora</taxon>
    </lineage>
</organism>
<dbReference type="PROSITE" id="PS51471">
    <property type="entry name" value="FE2OG_OXY"/>
    <property type="match status" value="1"/>
</dbReference>
<dbReference type="GO" id="GO:0046872">
    <property type="term" value="F:metal ion binding"/>
    <property type="evidence" value="ECO:0007669"/>
    <property type="project" value="UniProtKB-KW"/>
</dbReference>
<dbReference type="InterPro" id="IPR050231">
    <property type="entry name" value="Iron_ascorbate_oxido_reductase"/>
</dbReference>
<dbReference type="PRINTS" id="PR00682">
    <property type="entry name" value="IPNSYNTHASE"/>
</dbReference>
<dbReference type="EMBL" id="JAABOA010000015">
    <property type="protein sequence ID" value="KAF9586585.1"/>
    <property type="molecule type" value="Genomic_DNA"/>
</dbReference>
<dbReference type="PANTHER" id="PTHR47990">
    <property type="entry name" value="2-OXOGLUTARATE (2OG) AND FE(II)-DEPENDENT OXYGENASE SUPERFAMILY PROTEIN-RELATED"/>
    <property type="match status" value="1"/>
</dbReference>
<sequence>MTTTEPHPSMGLDSLGVSTSAGSFSTEKEPIRSLPVIDFAHFRTNKELCAQEILQASQDIGFFYLVNHGISQELVDEMFGYSTRYYTKPLSYKTAHIIGRENYGYTGLQDEKLDLAHEEMDMKECFNVTKRSIDDASTKSFTLGDPAAQEKVGDFFKSLHELGLDILRCFAIALKIPEGAGGQSYFDHSHKWEAPAFTTLRFLHYPQQKGDPRQPLAGSHSDYGTITLLFQKDIPGLEVQASRTHPDVPWVPAPVIPGAILINIADHFQIWTNGLVKSTKHRVMYNPLQETSSRYSIACFMNANNDIRLEPIPSPMITQEMRDEAVEFEEGRNMTAGEYMKWRFALTYKFDELEKTQAKM</sequence>
<gene>
    <name evidence="4" type="ORF">BGW38_001556</name>
</gene>
<reference evidence="4" key="1">
    <citation type="journal article" date="2020" name="Fungal Divers.">
        <title>Resolving the Mortierellaceae phylogeny through synthesis of multi-gene phylogenetics and phylogenomics.</title>
        <authorList>
            <person name="Vandepol N."/>
            <person name="Liber J."/>
            <person name="Desiro A."/>
            <person name="Na H."/>
            <person name="Kennedy M."/>
            <person name="Barry K."/>
            <person name="Grigoriev I.V."/>
            <person name="Miller A.N."/>
            <person name="O'Donnell K."/>
            <person name="Stajich J.E."/>
            <person name="Bonito G."/>
        </authorList>
    </citation>
    <scope>NUCLEOTIDE SEQUENCE</scope>
    <source>
        <strain evidence="4">KOD1015</strain>
    </source>
</reference>
<evidence type="ECO:0000313" key="4">
    <source>
        <dbReference type="EMBL" id="KAF9586585.1"/>
    </source>
</evidence>
<dbReference type="Pfam" id="PF03171">
    <property type="entry name" value="2OG-FeII_Oxy"/>
    <property type="match status" value="1"/>
</dbReference>